<dbReference type="Proteomes" id="UP001168821">
    <property type="component" value="Unassembled WGS sequence"/>
</dbReference>
<comment type="caution">
    <text evidence="2">The sequence shown here is derived from an EMBL/GenBank/DDBJ whole genome shotgun (WGS) entry which is preliminary data.</text>
</comment>
<reference evidence="2" key="1">
    <citation type="journal article" date="2023" name="G3 (Bethesda)">
        <title>Whole genome assemblies of Zophobas morio and Tenebrio molitor.</title>
        <authorList>
            <person name="Kaur S."/>
            <person name="Stinson S.A."/>
            <person name="diCenzo G.C."/>
        </authorList>
    </citation>
    <scope>NUCLEOTIDE SEQUENCE</scope>
    <source>
        <strain evidence="2">QUZm001</strain>
    </source>
</reference>
<keyword evidence="1" id="KW-0812">Transmembrane</keyword>
<proteinExistence type="predicted"/>
<organism evidence="2 3">
    <name type="scientific">Zophobas morio</name>
    <dbReference type="NCBI Taxonomy" id="2755281"/>
    <lineage>
        <taxon>Eukaryota</taxon>
        <taxon>Metazoa</taxon>
        <taxon>Ecdysozoa</taxon>
        <taxon>Arthropoda</taxon>
        <taxon>Hexapoda</taxon>
        <taxon>Insecta</taxon>
        <taxon>Pterygota</taxon>
        <taxon>Neoptera</taxon>
        <taxon>Endopterygota</taxon>
        <taxon>Coleoptera</taxon>
        <taxon>Polyphaga</taxon>
        <taxon>Cucujiformia</taxon>
        <taxon>Tenebrionidae</taxon>
        <taxon>Zophobas</taxon>
    </lineage>
</organism>
<evidence type="ECO:0000313" key="2">
    <source>
        <dbReference type="EMBL" id="KAJ3651721.1"/>
    </source>
</evidence>
<protein>
    <submittedName>
        <fullName evidence="2">Uncharacterized protein</fullName>
    </submittedName>
</protein>
<accession>A0AA38IA45</accession>
<gene>
    <name evidence="2" type="ORF">Zmor_017741</name>
</gene>
<dbReference type="EMBL" id="JALNTZ010000005">
    <property type="protein sequence ID" value="KAJ3651721.1"/>
    <property type="molecule type" value="Genomic_DNA"/>
</dbReference>
<keyword evidence="3" id="KW-1185">Reference proteome</keyword>
<evidence type="ECO:0000256" key="1">
    <source>
        <dbReference type="SAM" id="Phobius"/>
    </source>
</evidence>
<sequence length="169" mass="19367">MLQQRRCHLARIRRSKADKRVVIFFSTWFRGFYGFLISHGGADGEKVIWDSILGDFVGEEGCSMRVSIENSRLSWKKIQISPTVFRSITSRDLALSNNPKIYYTSALNLSRKNLLQRTYLRSCHLHGFRTSPGFTMVELYEANLCQGILMTSQYFAALVAGDSMHFNPD</sequence>
<evidence type="ECO:0000313" key="3">
    <source>
        <dbReference type="Proteomes" id="UP001168821"/>
    </source>
</evidence>
<feature type="transmembrane region" description="Helical" evidence="1">
    <location>
        <begin position="21"/>
        <end position="42"/>
    </location>
</feature>
<name>A0AA38IA45_9CUCU</name>
<dbReference type="AlphaFoldDB" id="A0AA38IA45"/>
<keyword evidence="1" id="KW-1133">Transmembrane helix</keyword>
<keyword evidence="1" id="KW-0472">Membrane</keyword>